<keyword evidence="3" id="KW-1185">Reference proteome</keyword>
<dbReference type="GO" id="GO:0004222">
    <property type="term" value="F:metalloendopeptidase activity"/>
    <property type="evidence" value="ECO:0007669"/>
    <property type="project" value="TreeGrafter"/>
</dbReference>
<dbReference type="EMBL" id="FOOT01000001">
    <property type="protein sequence ID" value="SFG12148.1"/>
    <property type="molecule type" value="Genomic_DNA"/>
</dbReference>
<dbReference type="Pfam" id="PF01551">
    <property type="entry name" value="Peptidase_M23"/>
    <property type="match status" value="1"/>
</dbReference>
<dbReference type="CDD" id="cd12797">
    <property type="entry name" value="M23_peptidase"/>
    <property type="match status" value="1"/>
</dbReference>
<dbReference type="PANTHER" id="PTHR21666:SF270">
    <property type="entry name" value="MUREIN HYDROLASE ACTIVATOR ENVC"/>
    <property type="match status" value="1"/>
</dbReference>
<name>A0A1I2P7Q1_9BACT</name>
<feature type="domain" description="M23ase beta-sheet core" evidence="1">
    <location>
        <begin position="109"/>
        <end position="207"/>
    </location>
</feature>
<dbReference type="Gene3D" id="2.70.70.10">
    <property type="entry name" value="Glucose Permease (Domain IIA)"/>
    <property type="match status" value="1"/>
</dbReference>
<dbReference type="Proteomes" id="UP000198724">
    <property type="component" value="Unassembled WGS sequence"/>
</dbReference>
<gene>
    <name evidence="2" type="ORF">SAMN05421739_101961</name>
</gene>
<reference evidence="3" key="1">
    <citation type="submission" date="2016-10" db="EMBL/GenBank/DDBJ databases">
        <authorList>
            <person name="Varghese N."/>
            <person name="Submissions S."/>
        </authorList>
    </citation>
    <scope>NUCLEOTIDE SEQUENCE [LARGE SCALE GENOMIC DNA]</scope>
    <source>
        <strain evidence="3">LP51</strain>
    </source>
</reference>
<dbReference type="SUPFAM" id="SSF51261">
    <property type="entry name" value="Duplicated hybrid motif"/>
    <property type="match status" value="1"/>
</dbReference>
<proteinExistence type="predicted"/>
<protein>
    <submittedName>
        <fullName evidence="2">Peptidase family M23</fullName>
    </submittedName>
</protein>
<dbReference type="AlphaFoldDB" id="A0A1I2P7Q1"/>
<organism evidence="2 3">
    <name type="scientific">Pontibacter chinhatensis</name>
    <dbReference type="NCBI Taxonomy" id="1436961"/>
    <lineage>
        <taxon>Bacteria</taxon>
        <taxon>Pseudomonadati</taxon>
        <taxon>Bacteroidota</taxon>
        <taxon>Cytophagia</taxon>
        <taxon>Cytophagales</taxon>
        <taxon>Hymenobacteraceae</taxon>
        <taxon>Pontibacter</taxon>
    </lineage>
</organism>
<dbReference type="InterPro" id="IPR050570">
    <property type="entry name" value="Cell_wall_metabolism_enzyme"/>
</dbReference>
<dbReference type="InterPro" id="IPR016047">
    <property type="entry name" value="M23ase_b-sheet_dom"/>
</dbReference>
<evidence type="ECO:0000313" key="2">
    <source>
        <dbReference type="EMBL" id="SFG12148.1"/>
    </source>
</evidence>
<dbReference type="STRING" id="1436961.SAMN05421739_101961"/>
<sequence>MKGTSFTCLLCKYMKEETTLSALLRRHRHTFAPVLDIDLNADGVCLLDFSEKNQLLQHTDLQDTDAFNAAVGQLLQQQQATIGVGGYLEDRFIYRRSRHFDAETQSRNLHLGVDVWLAAGTAVFTPLDAMVHSFQDNDNFGDYGPTIILQHELEGVTFYTLYGHLSRASLLGLQQGQHFSKGTKIAEVGPYPENGHWPPHLHFQIIADMGNRYGDYPGVATTAERAKYAQLCPDPNLVLNCRHLPPC</sequence>
<evidence type="ECO:0000259" key="1">
    <source>
        <dbReference type="Pfam" id="PF01551"/>
    </source>
</evidence>
<evidence type="ECO:0000313" key="3">
    <source>
        <dbReference type="Proteomes" id="UP000198724"/>
    </source>
</evidence>
<accession>A0A1I2P7Q1</accession>
<dbReference type="InterPro" id="IPR011055">
    <property type="entry name" value="Dup_hybrid_motif"/>
</dbReference>
<dbReference type="PANTHER" id="PTHR21666">
    <property type="entry name" value="PEPTIDASE-RELATED"/>
    <property type="match status" value="1"/>
</dbReference>